<gene>
    <name evidence="2" type="ORF">ABZP26_02045</name>
</gene>
<evidence type="ECO:0000313" key="2">
    <source>
        <dbReference type="EMBL" id="XDH87994.1"/>
    </source>
</evidence>
<accession>A0AB39AR63</accession>
<feature type="transmembrane region" description="Helical" evidence="1">
    <location>
        <begin position="17"/>
        <end position="35"/>
    </location>
</feature>
<dbReference type="AlphaFoldDB" id="A0AB39AR63"/>
<name>A0AB39AR63_9GAMM</name>
<keyword evidence="1" id="KW-0472">Membrane</keyword>
<proteinExistence type="predicted"/>
<reference evidence="2" key="1">
    <citation type="submission" date="2024-07" db="EMBL/GenBank/DDBJ databases">
        <authorList>
            <person name="Jiang Y."/>
            <person name="Qin Q."/>
        </authorList>
    </citation>
    <scope>NUCLEOTIDE SEQUENCE</scope>
    <source>
        <strain evidence="2">SD03</strain>
    </source>
</reference>
<organism evidence="2">
    <name type="scientific">Pseudoalteromonas sp. SD03</name>
    <dbReference type="NCBI Taxonomy" id="3231719"/>
    <lineage>
        <taxon>Bacteria</taxon>
        <taxon>Pseudomonadati</taxon>
        <taxon>Pseudomonadota</taxon>
        <taxon>Gammaproteobacteria</taxon>
        <taxon>Alteromonadales</taxon>
        <taxon>Pseudoalteromonadaceae</taxon>
        <taxon>Pseudoalteromonas</taxon>
    </lineage>
</organism>
<dbReference type="EMBL" id="CP162514">
    <property type="protein sequence ID" value="XDH87994.1"/>
    <property type="molecule type" value="Genomic_DNA"/>
</dbReference>
<evidence type="ECO:0000256" key="1">
    <source>
        <dbReference type="SAM" id="Phobius"/>
    </source>
</evidence>
<keyword evidence="1" id="KW-0812">Transmembrane</keyword>
<dbReference type="RefSeq" id="WP_024603005.1">
    <property type="nucleotide sequence ID" value="NZ_CP162514.1"/>
</dbReference>
<sequence length="80" mass="9346">MAENKADGWHVKKEVNIAHVLTTLIVIVSGFWFFADLDKRIDTNAQELKHVKLMRAESQKMFEKRLDSMDAKLDKLLEKM</sequence>
<protein>
    <recommendedName>
        <fullName evidence="3">TMhelix containing protein</fullName>
    </recommendedName>
</protein>
<keyword evidence="1" id="KW-1133">Transmembrane helix</keyword>
<evidence type="ECO:0008006" key="3">
    <source>
        <dbReference type="Google" id="ProtNLM"/>
    </source>
</evidence>